<dbReference type="PROSITE" id="PS50089">
    <property type="entry name" value="ZF_RING_2"/>
    <property type="match status" value="1"/>
</dbReference>
<evidence type="ECO:0000256" key="3">
    <source>
        <dbReference type="ARBA" id="ARBA00022833"/>
    </source>
</evidence>
<feature type="domain" description="RING-type" evidence="6">
    <location>
        <begin position="651"/>
        <end position="710"/>
    </location>
</feature>
<keyword evidence="3" id="KW-0862">Zinc</keyword>
<dbReference type="Proteomes" id="UP000800096">
    <property type="component" value="Unassembled WGS sequence"/>
</dbReference>
<dbReference type="SMART" id="SM00184">
    <property type="entry name" value="RING"/>
    <property type="match status" value="1"/>
</dbReference>
<proteinExistence type="predicted"/>
<protein>
    <recommendedName>
        <fullName evidence="6">RING-type domain-containing protein</fullName>
    </recommendedName>
</protein>
<feature type="region of interest" description="Disordered" evidence="5">
    <location>
        <begin position="22"/>
        <end position="144"/>
    </location>
</feature>
<feature type="compositionally biased region" description="Polar residues" evidence="5">
    <location>
        <begin position="79"/>
        <end position="90"/>
    </location>
</feature>
<keyword evidence="1" id="KW-0479">Metal-binding</keyword>
<dbReference type="PANTHER" id="PTHR45969:SF81">
    <property type="entry name" value="OS08G0157400 PROTEIN"/>
    <property type="match status" value="1"/>
</dbReference>
<evidence type="ECO:0000313" key="8">
    <source>
        <dbReference type="Proteomes" id="UP000800096"/>
    </source>
</evidence>
<dbReference type="GO" id="GO:0061630">
    <property type="term" value="F:ubiquitin protein ligase activity"/>
    <property type="evidence" value="ECO:0007669"/>
    <property type="project" value="TreeGrafter"/>
</dbReference>
<evidence type="ECO:0000256" key="4">
    <source>
        <dbReference type="PROSITE-ProRule" id="PRU00175"/>
    </source>
</evidence>
<feature type="compositionally biased region" description="Pro residues" evidence="5">
    <location>
        <begin position="455"/>
        <end position="466"/>
    </location>
</feature>
<feature type="region of interest" description="Disordered" evidence="5">
    <location>
        <begin position="186"/>
        <end position="218"/>
    </location>
</feature>
<dbReference type="AlphaFoldDB" id="A0A6A5QDB6"/>
<organism evidence="7 8">
    <name type="scientific">Ampelomyces quisqualis</name>
    <name type="common">Powdery mildew agent</name>
    <dbReference type="NCBI Taxonomy" id="50730"/>
    <lineage>
        <taxon>Eukaryota</taxon>
        <taxon>Fungi</taxon>
        <taxon>Dikarya</taxon>
        <taxon>Ascomycota</taxon>
        <taxon>Pezizomycotina</taxon>
        <taxon>Dothideomycetes</taxon>
        <taxon>Pleosporomycetidae</taxon>
        <taxon>Pleosporales</taxon>
        <taxon>Pleosporineae</taxon>
        <taxon>Phaeosphaeriaceae</taxon>
        <taxon>Ampelomyces</taxon>
    </lineage>
</organism>
<evidence type="ECO:0000313" key="7">
    <source>
        <dbReference type="EMBL" id="KAF1913333.1"/>
    </source>
</evidence>
<accession>A0A6A5QDB6</accession>
<dbReference type="OrthoDB" id="8062037at2759"/>
<dbReference type="InterPro" id="IPR013083">
    <property type="entry name" value="Znf_RING/FYVE/PHD"/>
</dbReference>
<evidence type="ECO:0000256" key="5">
    <source>
        <dbReference type="SAM" id="MobiDB-lite"/>
    </source>
</evidence>
<feature type="region of interest" description="Disordered" evidence="5">
    <location>
        <begin position="374"/>
        <end position="558"/>
    </location>
</feature>
<dbReference type="GO" id="GO:0016567">
    <property type="term" value="P:protein ubiquitination"/>
    <property type="evidence" value="ECO:0007669"/>
    <property type="project" value="TreeGrafter"/>
</dbReference>
<keyword evidence="2 4" id="KW-0863">Zinc-finger</keyword>
<feature type="compositionally biased region" description="Polar residues" evidence="5">
    <location>
        <begin position="302"/>
        <end position="320"/>
    </location>
</feature>
<dbReference type="Gene3D" id="3.30.40.10">
    <property type="entry name" value="Zinc/RING finger domain, C3HC4 (zinc finger)"/>
    <property type="match status" value="1"/>
</dbReference>
<reference evidence="7" key="1">
    <citation type="journal article" date="2020" name="Stud. Mycol.">
        <title>101 Dothideomycetes genomes: a test case for predicting lifestyles and emergence of pathogens.</title>
        <authorList>
            <person name="Haridas S."/>
            <person name="Albert R."/>
            <person name="Binder M."/>
            <person name="Bloem J."/>
            <person name="Labutti K."/>
            <person name="Salamov A."/>
            <person name="Andreopoulos B."/>
            <person name="Baker S."/>
            <person name="Barry K."/>
            <person name="Bills G."/>
            <person name="Bluhm B."/>
            <person name="Cannon C."/>
            <person name="Castanera R."/>
            <person name="Culley D."/>
            <person name="Daum C."/>
            <person name="Ezra D."/>
            <person name="Gonzalez J."/>
            <person name="Henrissat B."/>
            <person name="Kuo A."/>
            <person name="Liang C."/>
            <person name="Lipzen A."/>
            <person name="Lutzoni F."/>
            <person name="Magnuson J."/>
            <person name="Mondo S."/>
            <person name="Nolan M."/>
            <person name="Ohm R."/>
            <person name="Pangilinan J."/>
            <person name="Park H.-J."/>
            <person name="Ramirez L."/>
            <person name="Alfaro M."/>
            <person name="Sun H."/>
            <person name="Tritt A."/>
            <person name="Yoshinaga Y."/>
            <person name="Zwiers L.-H."/>
            <person name="Turgeon B."/>
            <person name="Goodwin S."/>
            <person name="Spatafora J."/>
            <person name="Crous P."/>
            <person name="Grigoriev I."/>
        </authorList>
    </citation>
    <scope>NUCLEOTIDE SEQUENCE</scope>
    <source>
        <strain evidence="7">HMLAC05119</strain>
    </source>
</reference>
<feature type="compositionally biased region" description="Low complexity" evidence="5">
    <location>
        <begin position="467"/>
        <end position="499"/>
    </location>
</feature>
<dbReference type="PANTHER" id="PTHR45969">
    <property type="entry name" value="RING ZINC FINGER PROTEIN-RELATED"/>
    <property type="match status" value="1"/>
</dbReference>
<dbReference type="CDD" id="cd16461">
    <property type="entry name" value="RING-H2_EL5-like"/>
    <property type="match status" value="1"/>
</dbReference>
<feature type="region of interest" description="Disordered" evidence="5">
    <location>
        <begin position="302"/>
        <end position="361"/>
    </location>
</feature>
<feature type="region of interest" description="Disordered" evidence="5">
    <location>
        <begin position="714"/>
        <end position="740"/>
    </location>
</feature>
<evidence type="ECO:0000256" key="1">
    <source>
        <dbReference type="ARBA" id="ARBA00022723"/>
    </source>
</evidence>
<dbReference type="EMBL" id="ML979139">
    <property type="protein sequence ID" value="KAF1913333.1"/>
    <property type="molecule type" value="Genomic_DNA"/>
</dbReference>
<dbReference type="SUPFAM" id="SSF57850">
    <property type="entry name" value="RING/U-box"/>
    <property type="match status" value="1"/>
</dbReference>
<evidence type="ECO:0000259" key="6">
    <source>
        <dbReference type="PROSITE" id="PS50089"/>
    </source>
</evidence>
<evidence type="ECO:0000256" key="2">
    <source>
        <dbReference type="ARBA" id="ARBA00022771"/>
    </source>
</evidence>
<gene>
    <name evidence="7" type="ORF">BDU57DRAFT_352053</name>
</gene>
<keyword evidence="8" id="KW-1185">Reference proteome</keyword>
<sequence>MHLQCTAAGSLSPAASLCPPPVSWASSILRGHSMGQANSSGAAEPRLRRRARPTSRAPSLLDRPLQTERDSVPAPTSPPHGSSSADSPRQNPLRRLSSLYGRQAAGSDGATPARARARLSRARSSLSSMADFLHSRPPLRPRRPEPVYHVGVQAVSDAPRSPLRPYLPRVQIPDLDLDLDNLLRGASAAERPDTHRPRSLAPLSPLRRDGRTLPSVPSQRRLRNMINPARRRRSLWGDDDHMDNIERLRRGEDQADVLSRLLSLAAAATAASLVGEDNPAATRDGTFDVFLQSLQNGSIASALRNNQGDDNDSAGGSPQPLNFFRMFRFGSNTDDRSSNRRGSRGSASANSRQEGDEDGEGRMVPIIIVGIRSINPGNPAGQDDSNIPPFLDALSSFPTPPASPGDNHHVLRPPQNGTRFSHRRRASMGGFNFPSNYDSQRHHRGHPAERQPFTESPPGPHPPPSTPATTSGLSAEPSRATTPATSTSPSSPTTQSAAPSRRESFVRRAATPTLASTAEEPQPQQRHPRHRRMSESDFTRYGAGAPRRRGVVEPDNNPGEGSRSWIIYVLGGSYPENHPILTTPSLFTDSPTYEDMMLLSSILGPAKPPVASEEDVAAAPGLYRIRHVRGVLLAEAVEGEETLSLATDARCLVCLCDFEADEEARKLVKCEHLFHKVCIDQVSSLPPIDKRDTNLIQWLTTGRNSCPLCRGQGVDEKDKDEAGSADLAGASPSAQEVAAA</sequence>
<name>A0A6A5QDB6_AMPQU</name>
<dbReference type="GO" id="GO:0008270">
    <property type="term" value="F:zinc ion binding"/>
    <property type="evidence" value="ECO:0007669"/>
    <property type="project" value="UniProtKB-KW"/>
</dbReference>
<dbReference type="InterPro" id="IPR001841">
    <property type="entry name" value="Znf_RING"/>
</dbReference>